<dbReference type="AlphaFoldDB" id="A0A6G5A3N7"/>
<reference evidence="2" key="1">
    <citation type="submission" date="2020-03" db="EMBL/GenBank/DDBJ databases">
        <title>A transcriptome and proteome of the tick Rhipicephalus microplus shaped by the genetic composition of its hosts and developmental stage.</title>
        <authorList>
            <person name="Garcia G.R."/>
            <person name="Ribeiro J.M.C."/>
            <person name="Maruyama S.R."/>
            <person name="Gardinasse L.G."/>
            <person name="Nelson K."/>
            <person name="Ferreira B.R."/>
            <person name="Andrade T.G."/>
            <person name="Santos I.K.F.M."/>
        </authorList>
    </citation>
    <scope>NUCLEOTIDE SEQUENCE</scope>
    <source>
        <strain evidence="2">NSGR</strain>
        <tissue evidence="2">Salivary glands</tissue>
    </source>
</reference>
<proteinExistence type="predicted"/>
<evidence type="ECO:0000313" key="2">
    <source>
        <dbReference type="EMBL" id="NIE45574.1"/>
    </source>
</evidence>
<dbReference type="EMBL" id="GIKN01003301">
    <property type="protein sequence ID" value="NIE45574.1"/>
    <property type="molecule type" value="Transcribed_RNA"/>
</dbReference>
<feature type="chain" id="PRO_5026293244" evidence="1">
    <location>
        <begin position="22"/>
        <end position="85"/>
    </location>
</feature>
<name>A0A6G5A3N7_RHIMP</name>
<keyword evidence="1" id="KW-0732">Signal</keyword>
<protein>
    <submittedName>
        <fullName evidence="2">Putative evasin</fullName>
    </submittedName>
</protein>
<sequence length="85" mass="9312">MNAVIVLAFTAFALIIHDCYSEAEKIAPDTPKDQCTNKTCHRRVDLSGRRVTDGCPDGCLCVFRQAENVYPADGTCYLLATTKSP</sequence>
<feature type="signal peptide" evidence="1">
    <location>
        <begin position="1"/>
        <end position="21"/>
    </location>
</feature>
<evidence type="ECO:0000256" key="1">
    <source>
        <dbReference type="SAM" id="SignalP"/>
    </source>
</evidence>
<accession>A0A6G5A3N7</accession>
<organism evidence="2">
    <name type="scientific">Rhipicephalus microplus</name>
    <name type="common">Cattle tick</name>
    <name type="synonym">Boophilus microplus</name>
    <dbReference type="NCBI Taxonomy" id="6941"/>
    <lineage>
        <taxon>Eukaryota</taxon>
        <taxon>Metazoa</taxon>
        <taxon>Ecdysozoa</taxon>
        <taxon>Arthropoda</taxon>
        <taxon>Chelicerata</taxon>
        <taxon>Arachnida</taxon>
        <taxon>Acari</taxon>
        <taxon>Parasitiformes</taxon>
        <taxon>Ixodida</taxon>
        <taxon>Ixodoidea</taxon>
        <taxon>Ixodidae</taxon>
        <taxon>Rhipicephalinae</taxon>
        <taxon>Rhipicephalus</taxon>
        <taxon>Boophilus</taxon>
    </lineage>
</organism>